<keyword evidence="1" id="KW-0134">Cell wall</keyword>
<dbReference type="PROSITE" id="PS52030">
    <property type="entry name" value="SMDRR"/>
    <property type="match status" value="1"/>
</dbReference>
<dbReference type="PANTHER" id="PTHR23159:SF31">
    <property type="entry name" value="CENTROSOME-ASSOCIATED PROTEIN CEP250 ISOFORM X1"/>
    <property type="match status" value="1"/>
</dbReference>
<evidence type="ECO:0000256" key="7">
    <source>
        <dbReference type="SAM" id="SignalP"/>
    </source>
</evidence>
<feature type="domain" description="Gram-positive cocci surface proteins LPxTG" evidence="8">
    <location>
        <begin position="371"/>
        <end position="405"/>
    </location>
</feature>
<keyword evidence="5" id="KW-0572">Peptidoglycan-anchor</keyword>
<feature type="chain" id="PRO_5039529874" evidence="7">
    <location>
        <begin position="25"/>
        <end position="405"/>
    </location>
</feature>
<accession>B4U594</accession>
<dbReference type="Gene3D" id="1.10.287.1490">
    <property type="match status" value="1"/>
</dbReference>
<dbReference type="KEGG" id="sez:Sez_1778"/>
<evidence type="ECO:0000313" key="10">
    <source>
        <dbReference type="Proteomes" id="UP000001873"/>
    </source>
</evidence>
<protein>
    <submittedName>
        <fullName evidence="9">Protective antigen SpaZ</fullName>
    </submittedName>
</protein>
<sequence>MFSKKQRFNVKKLGIGAVSASVLAATSVLGGRAAEAQLIDSNIFMGAVTSLLHRNGVLKEEVDQLTEQIYKEVADYNALYDQKEKVEKELRLTKDSLEATAKVKRDLTKAKMLLEDSLSATKDALTKSKEEAQGHLEALNHKNAQIADLVNKNDDMAAQLSASQERNAELERNLASYDRLIESAKREMAEKLAEIERLSAENADSKAQIESLQADVAKLTENLASYGRLIESAKREMAEKLAEIETLTKQKAEVEKALAEEQAKVSELEKQVEAANAKVTDLEKQKAEAEAKIAVLEKDLEAVKVENAKYKEQLAKQAEELEKAKAEAEALKKQIAQLKEELAKKAETPKADKPAAPKADAKKAIPKAGQLPSTGESANPFFTIAALTVIAGAGMAVVSPKRKEN</sequence>
<evidence type="ECO:0000256" key="6">
    <source>
        <dbReference type="SAM" id="MobiDB-lite"/>
    </source>
</evidence>
<dbReference type="RefSeq" id="WP_012516355.1">
    <property type="nucleotide sequence ID" value="NC_011134.1"/>
</dbReference>
<evidence type="ECO:0000256" key="4">
    <source>
        <dbReference type="ARBA" id="ARBA00022737"/>
    </source>
</evidence>
<dbReference type="InterPro" id="IPR019931">
    <property type="entry name" value="LPXTG_anchor"/>
</dbReference>
<evidence type="ECO:0000256" key="3">
    <source>
        <dbReference type="ARBA" id="ARBA00022729"/>
    </source>
</evidence>
<keyword evidence="4" id="KW-0677">Repeat</keyword>
<dbReference type="Pfam" id="PF00746">
    <property type="entry name" value="Gram_pos_anchor"/>
    <property type="match status" value="1"/>
</dbReference>
<dbReference type="HOGENOM" id="CLU_033717_0_0_9"/>
<dbReference type="PRINTS" id="PR00015">
    <property type="entry name" value="GPOSANCHOR"/>
</dbReference>
<reference evidence="9 10" key="1">
    <citation type="journal article" date="2008" name="PLoS ONE">
        <title>Genome sequence of a lancefield group C Streptococcus zooepidemicus strain causing epidemic nephritis: new information about an old disease.</title>
        <authorList>
            <person name="Beres S.B."/>
            <person name="Sesso R."/>
            <person name="Pinto S.W.L."/>
            <person name="Hoe N.P."/>
            <person name="Porcella S.F."/>
            <person name="Deleo F.R."/>
            <person name="Musser J.M."/>
        </authorList>
    </citation>
    <scope>NUCLEOTIDE SEQUENCE [LARGE SCALE GENOMIC DNA]</scope>
    <source>
        <strain evidence="9 10">MGCS10565</strain>
    </source>
</reference>
<evidence type="ECO:0000313" key="9">
    <source>
        <dbReference type="EMBL" id="ACG63105.1"/>
    </source>
</evidence>
<feature type="compositionally biased region" description="Basic and acidic residues" evidence="6">
    <location>
        <begin position="343"/>
        <end position="363"/>
    </location>
</feature>
<gene>
    <name evidence="9" type="primary">spaZ</name>
    <name evidence="9" type="ordered locus">Sez_1778</name>
</gene>
<dbReference type="PANTHER" id="PTHR23159">
    <property type="entry name" value="CENTROSOMAL PROTEIN 2"/>
    <property type="match status" value="1"/>
</dbReference>
<keyword evidence="2" id="KW-0964">Secreted</keyword>
<feature type="region of interest" description="Disordered" evidence="6">
    <location>
        <begin position="343"/>
        <end position="376"/>
    </location>
</feature>
<dbReference type="EMBL" id="CP001129">
    <property type="protein sequence ID" value="ACG63105.1"/>
    <property type="molecule type" value="Genomic_DNA"/>
</dbReference>
<evidence type="ECO:0000256" key="1">
    <source>
        <dbReference type="ARBA" id="ARBA00022512"/>
    </source>
</evidence>
<name>B4U594_STREM</name>
<dbReference type="InterPro" id="IPR049895">
    <property type="entry name" value="SMDRR"/>
</dbReference>
<dbReference type="Proteomes" id="UP000001873">
    <property type="component" value="Chromosome"/>
</dbReference>
<dbReference type="NCBIfam" id="TIGR01167">
    <property type="entry name" value="LPXTG_anchor"/>
    <property type="match status" value="1"/>
</dbReference>
<evidence type="ECO:0000259" key="8">
    <source>
        <dbReference type="PROSITE" id="PS50847"/>
    </source>
</evidence>
<keyword evidence="3 7" id="KW-0732">Signal</keyword>
<dbReference type="AlphaFoldDB" id="B4U594"/>
<dbReference type="InterPro" id="IPR019950">
    <property type="entry name" value="M_anchor"/>
</dbReference>
<organism evidence="9 10">
    <name type="scientific">Streptococcus equi subsp. zooepidemicus (strain MGCS10565)</name>
    <dbReference type="NCBI Taxonomy" id="552526"/>
    <lineage>
        <taxon>Bacteria</taxon>
        <taxon>Bacillati</taxon>
        <taxon>Bacillota</taxon>
        <taxon>Bacilli</taxon>
        <taxon>Lactobacillales</taxon>
        <taxon>Streptococcaceae</taxon>
        <taxon>Streptococcus</taxon>
    </lineage>
</organism>
<evidence type="ECO:0000256" key="2">
    <source>
        <dbReference type="ARBA" id="ARBA00022525"/>
    </source>
</evidence>
<evidence type="ECO:0000256" key="5">
    <source>
        <dbReference type="ARBA" id="ARBA00023088"/>
    </source>
</evidence>
<feature type="signal peptide" evidence="7">
    <location>
        <begin position="1"/>
        <end position="24"/>
    </location>
</feature>
<dbReference type="PROSITE" id="PS50847">
    <property type="entry name" value="GRAM_POS_ANCHORING"/>
    <property type="match status" value="1"/>
</dbReference>
<proteinExistence type="predicted"/>